<evidence type="ECO:0000256" key="4">
    <source>
        <dbReference type="ARBA" id="ARBA00022777"/>
    </source>
</evidence>
<dbReference type="PROSITE" id="PS00108">
    <property type="entry name" value="PROTEIN_KINASE_ST"/>
    <property type="match status" value="1"/>
</dbReference>
<keyword evidence="9" id="KW-1185">Reference proteome</keyword>
<dbReference type="InterPro" id="IPR000719">
    <property type="entry name" value="Prot_kinase_dom"/>
</dbReference>
<feature type="region of interest" description="Disordered" evidence="6">
    <location>
        <begin position="81"/>
        <end position="105"/>
    </location>
</feature>
<keyword evidence="2" id="KW-0808">Transferase</keyword>
<proteinExistence type="predicted"/>
<protein>
    <submittedName>
        <fullName evidence="8">Serine/threonine-protein kinase oca2</fullName>
    </submittedName>
</protein>
<dbReference type="SMART" id="SM00220">
    <property type="entry name" value="S_TKc"/>
    <property type="match status" value="1"/>
</dbReference>
<evidence type="ECO:0000256" key="3">
    <source>
        <dbReference type="ARBA" id="ARBA00022741"/>
    </source>
</evidence>
<dbReference type="Gene3D" id="1.10.510.10">
    <property type="entry name" value="Transferase(Phosphotransferase) domain 1"/>
    <property type="match status" value="1"/>
</dbReference>
<dbReference type="OrthoDB" id="6513151at2759"/>
<feature type="domain" description="Protein kinase" evidence="7">
    <location>
        <begin position="163"/>
        <end position="459"/>
    </location>
</feature>
<evidence type="ECO:0000313" key="9">
    <source>
        <dbReference type="Proteomes" id="UP000187283"/>
    </source>
</evidence>
<gene>
    <name evidence="8" type="ORF">AYI70_g11092</name>
</gene>
<name>A0A1R1X3F8_9FUNG</name>
<dbReference type="GO" id="GO:0005524">
    <property type="term" value="F:ATP binding"/>
    <property type="evidence" value="ECO:0007669"/>
    <property type="project" value="UniProtKB-KW"/>
</dbReference>
<accession>A0A1R1X3F8</accession>
<dbReference type="Proteomes" id="UP000187283">
    <property type="component" value="Unassembled WGS sequence"/>
</dbReference>
<evidence type="ECO:0000256" key="2">
    <source>
        <dbReference type="ARBA" id="ARBA00022679"/>
    </source>
</evidence>
<dbReference type="GO" id="GO:0005634">
    <property type="term" value="C:nucleus"/>
    <property type="evidence" value="ECO:0007669"/>
    <property type="project" value="TreeGrafter"/>
</dbReference>
<sequence>MKINRLFSYNNNSNHVSPTVTLYDDKRSHTDFYLQKALNSMRTIFKSDFLPKKCKKKGLQTEAKYSRKRTTAAIASALPLAPPTSSRKYPGSAAHSRKNSNATSSYKEPIFSSAATTKTANSAISVVNDDSNIYNPSKPSSTVDLLYSIVQKTSSARLLSRFGPSAKLLGSGADGSVNLHIDQSGHKYAIKTFKLPSAHKSSPTDNIIDSRTANEILINSKIDHPNVVKALACYIESSPSDAKNNVHLVMEYCDRDLFSLVMELQDNLADPASQAAMPSPNLFNSIFVQLINTVDFLHTTQKIAHRDIKLDNICLDANLNVKIADFGCAVDLNSNHLVSGLCGSDPYIGPEVFAPSPYDPTKVDVWSLAIVYLAMVSGRFPWEISKPSDKNFAYFLNMPEKFVDYWLNSSSIPATSSSSSSQSDLNSHKALAKDMILSMLNTDPAKRPSLAQLKSHPFYLLLLNSSH</sequence>
<keyword evidence="4 8" id="KW-0418">Kinase</keyword>
<organism evidence="8 9">
    <name type="scientific">Smittium culicis</name>
    <dbReference type="NCBI Taxonomy" id="133412"/>
    <lineage>
        <taxon>Eukaryota</taxon>
        <taxon>Fungi</taxon>
        <taxon>Fungi incertae sedis</taxon>
        <taxon>Zoopagomycota</taxon>
        <taxon>Kickxellomycotina</taxon>
        <taxon>Harpellomycetes</taxon>
        <taxon>Harpellales</taxon>
        <taxon>Legeriomycetaceae</taxon>
        <taxon>Smittium</taxon>
    </lineage>
</organism>
<comment type="caution">
    <text evidence="8">The sequence shown here is derived from an EMBL/GenBank/DDBJ whole genome shotgun (WGS) entry which is preliminary data.</text>
</comment>
<dbReference type="PANTHER" id="PTHR24345">
    <property type="entry name" value="SERINE/THREONINE-PROTEIN KINASE PLK"/>
    <property type="match status" value="1"/>
</dbReference>
<dbReference type="Pfam" id="PF00069">
    <property type="entry name" value="Pkinase"/>
    <property type="match status" value="1"/>
</dbReference>
<dbReference type="PROSITE" id="PS50011">
    <property type="entry name" value="PROTEIN_KINASE_DOM"/>
    <property type="match status" value="1"/>
</dbReference>
<dbReference type="STRING" id="133412.A0A1R1X3F8"/>
<dbReference type="EMBL" id="LSSN01005556">
    <property type="protein sequence ID" value="OMJ09150.1"/>
    <property type="molecule type" value="Genomic_DNA"/>
</dbReference>
<evidence type="ECO:0000256" key="1">
    <source>
        <dbReference type="ARBA" id="ARBA00022527"/>
    </source>
</evidence>
<evidence type="ECO:0000259" key="7">
    <source>
        <dbReference type="PROSITE" id="PS50011"/>
    </source>
</evidence>
<keyword evidence="3" id="KW-0547">Nucleotide-binding</keyword>
<evidence type="ECO:0000256" key="5">
    <source>
        <dbReference type="ARBA" id="ARBA00022840"/>
    </source>
</evidence>
<keyword evidence="1" id="KW-0723">Serine/threonine-protein kinase</keyword>
<evidence type="ECO:0000256" key="6">
    <source>
        <dbReference type="SAM" id="MobiDB-lite"/>
    </source>
</evidence>
<keyword evidence="5" id="KW-0067">ATP-binding</keyword>
<dbReference type="GO" id="GO:0004674">
    <property type="term" value="F:protein serine/threonine kinase activity"/>
    <property type="evidence" value="ECO:0007669"/>
    <property type="project" value="UniProtKB-KW"/>
</dbReference>
<dbReference type="AlphaFoldDB" id="A0A1R1X3F8"/>
<dbReference type="PANTHER" id="PTHR24345:SF0">
    <property type="entry name" value="CELL CYCLE SERINE_THREONINE-PROTEIN KINASE CDC5_MSD2"/>
    <property type="match status" value="1"/>
</dbReference>
<dbReference type="InterPro" id="IPR011009">
    <property type="entry name" value="Kinase-like_dom_sf"/>
</dbReference>
<evidence type="ECO:0000313" key="8">
    <source>
        <dbReference type="EMBL" id="OMJ09150.1"/>
    </source>
</evidence>
<dbReference type="SUPFAM" id="SSF56112">
    <property type="entry name" value="Protein kinase-like (PK-like)"/>
    <property type="match status" value="1"/>
</dbReference>
<dbReference type="Gene3D" id="3.30.200.20">
    <property type="entry name" value="Phosphorylase Kinase, domain 1"/>
    <property type="match status" value="1"/>
</dbReference>
<reference evidence="8 9" key="1">
    <citation type="submission" date="2017-01" db="EMBL/GenBank/DDBJ databases">
        <authorList>
            <person name="Mah S.A."/>
            <person name="Swanson W.J."/>
            <person name="Moy G.W."/>
            <person name="Vacquier V.D."/>
        </authorList>
    </citation>
    <scope>NUCLEOTIDE SEQUENCE [LARGE SCALE GENOMIC DNA]</scope>
    <source>
        <strain evidence="8 9">GSMNP</strain>
    </source>
</reference>
<dbReference type="InterPro" id="IPR008271">
    <property type="entry name" value="Ser/Thr_kinase_AS"/>
</dbReference>